<gene>
    <name evidence="2" type="ORF">M427DRAFT_144615</name>
</gene>
<dbReference type="Proteomes" id="UP000070544">
    <property type="component" value="Unassembled WGS sequence"/>
</dbReference>
<feature type="compositionally biased region" description="Pro residues" evidence="1">
    <location>
        <begin position="378"/>
        <end position="388"/>
    </location>
</feature>
<sequence length="425" mass="47176">MEGFSPNQKPRRNALGYFLAPEIVDKIITIHPSPKFQHSAWYCLAGRRVHPEVKLLFATSLESRVPSRVVLGRANSLRVKFILENGPNASYIPKIAEFAMADRVNENRCIRCNQHLPNYYLKRMTSETSLPYLCSSQGSGRIGLGCTELLTMDEGIAEVHYGLSVEDSSGVAEIHHLRHPQPDVVYISEARSAGRRAHGSLSRALDFGVMNLLRKVAEGHDVEHYVKVANLSDSLAETKRMMRQATAYDNIKLAVSSFVIDAIREADATIVRVFGARHRFQGLRRQMSAPRQVKSDMVDSRRSIPPSWPPLLQGYVRHVEVLRSHPGEPATPVKTRTPVSATPATAVASAKKSQRQPPRKLAPAHATTPKSKWTKRTPAPPSSEVHPPPSKKQKGANGGRAVQRKSRGDVDREASPLRDPEQQSQ</sequence>
<organism evidence="2 3">
    <name type="scientific">Gonapodya prolifera (strain JEL478)</name>
    <name type="common">Monoblepharis prolifera</name>
    <dbReference type="NCBI Taxonomy" id="1344416"/>
    <lineage>
        <taxon>Eukaryota</taxon>
        <taxon>Fungi</taxon>
        <taxon>Fungi incertae sedis</taxon>
        <taxon>Chytridiomycota</taxon>
        <taxon>Chytridiomycota incertae sedis</taxon>
        <taxon>Monoblepharidomycetes</taxon>
        <taxon>Monoblepharidales</taxon>
        <taxon>Gonapodyaceae</taxon>
        <taxon>Gonapodya</taxon>
    </lineage>
</organism>
<reference evidence="2 3" key="1">
    <citation type="journal article" date="2015" name="Genome Biol. Evol.">
        <title>Phylogenomic analyses indicate that early fungi evolved digesting cell walls of algal ancestors of land plants.</title>
        <authorList>
            <person name="Chang Y."/>
            <person name="Wang S."/>
            <person name="Sekimoto S."/>
            <person name="Aerts A.L."/>
            <person name="Choi C."/>
            <person name="Clum A."/>
            <person name="LaButti K.M."/>
            <person name="Lindquist E.A."/>
            <person name="Yee Ngan C."/>
            <person name="Ohm R.A."/>
            <person name="Salamov A.A."/>
            <person name="Grigoriev I.V."/>
            <person name="Spatafora J.W."/>
            <person name="Berbee M.L."/>
        </authorList>
    </citation>
    <scope>NUCLEOTIDE SEQUENCE [LARGE SCALE GENOMIC DNA]</scope>
    <source>
        <strain evidence="2 3">JEL478</strain>
    </source>
</reference>
<name>A0A139AJD2_GONPJ</name>
<feature type="region of interest" description="Disordered" evidence="1">
    <location>
        <begin position="326"/>
        <end position="425"/>
    </location>
</feature>
<evidence type="ECO:0000313" key="2">
    <source>
        <dbReference type="EMBL" id="KXS16808.1"/>
    </source>
</evidence>
<feature type="region of interest" description="Disordered" evidence="1">
    <location>
        <begin position="286"/>
        <end position="305"/>
    </location>
</feature>
<dbReference type="AlphaFoldDB" id="A0A139AJD2"/>
<protein>
    <submittedName>
        <fullName evidence="2">Uncharacterized protein</fullName>
    </submittedName>
</protein>
<feature type="compositionally biased region" description="Basic and acidic residues" evidence="1">
    <location>
        <begin position="293"/>
        <end position="302"/>
    </location>
</feature>
<accession>A0A139AJD2</accession>
<evidence type="ECO:0000256" key="1">
    <source>
        <dbReference type="SAM" id="MobiDB-lite"/>
    </source>
</evidence>
<feature type="compositionally biased region" description="Low complexity" evidence="1">
    <location>
        <begin position="337"/>
        <end position="351"/>
    </location>
</feature>
<feature type="compositionally biased region" description="Basic and acidic residues" evidence="1">
    <location>
        <begin position="406"/>
        <end position="425"/>
    </location>
</feature>
<keyword evidence="3" id="KW-1185">Reference proteome</keyword>
<dbReference type="EMBL" id="KQ965750">
    <property type="protein sequence ID" value="KXS16808.1"/>
    <property type="molecule type" value="Genomic_DNA"/>
</dbReference>
<evidence type="ECO:0000313" key="3">
    <source>
        <dbReference type="Proteomes" id="UP000070544"/>
    </source>
</evidence>
<proteinExistence type="predicted"/>